<reference evidence="2 3" key="1">
    <citation type="journal article" date="2023" name="Plants (Basel)">
        <title>Bridging the Gap: Combining Genomics and Transcriptomics Approaches to Understand Stylosanthes scabra, an Orphan Legume from the Brazilian Caatinga.</title>
        <authorList>
            <person name="Ferreira-Neto J.R.C."/>
            <person name="da Silva M.D."/>
            <person name="Binneck E."/>
            <person name="de Melo N.F."/>
            <person name="da Silva R.H."/>
            <person name="de Melo A.L.T.M."/>
            <person name="Pandolfi V."/>
            <person name="Bustamante F.O."/>
            <person name="Brasileiro-Vidal A.C."/>
            <person name="Benko-Iseppon A.M."/>
        </authorList>
    </citation>
    <scope>NUCLEOTIDE SEQUENCE [LARGE SCALE GENOMIC DNA]</scope>
    <source>
        <tissue evidence="2">Leaves</tissue>
    </source>
</reference>
<organism evidence="2 3">
    <name type="scientific">Stylosanthes scabra</name>
    <dbReference type="NCBI Taxonomy" id="79078"/>
    <lineage>
        <taxon>Eukaryota</taxon>
        <taxon>Viridiplantae</taxon>
        <taxon>Streptophyta</taxon>
        <taxon>Embryophyta</taxon>
        <taxon>Tracheophyta</taxon>
        <taxon>Spermatophyta</taxon>
        <taxon>Magnoliopsida</taxon>
        <taxon>eudicotyledons</taxon>
        <taxon>Gunneridae</taxon>
        <taxon>Pentapetalae</taxon>
        <taxon>rosids</taxon>
        <taxon>fabids</taxon>
        <taxon>Fabales</taxon>
        <taxon>Fabaceae</taxon>
        <taxon>Papilionoideae</taxon>
        <taxon>50 kb inversion clade</taxon>
        <taxon>dalbergioids sensu lato</taxon>
        <taxon>Dalbergieae</taxon>
        <taxon>Pterocarpus clade</taxon>
        <taxon>Stylosanthes</taxon>
    </lineage>
</organism>
<evidence type="ECO:0000256" key="1">
    <source>
        <dbReference type="SAM" id="MobiDB-lite"/>
    </source>
</evidence>
<keyword evidence="3" id="KW-1185">Reference proteome</keyword>
<gene>
    <name evidence="2" type="ORF">PIB30_064743</name>
</gene>
<dbReference type="PANTHER" id="PTHR35499:SF3">
    <property type="entry name" value="DUF4378 DOMAIN PROTEIN"/>
    <property type="match status" value="1"/>
</dbReference>
<feature type="region of interest" description="Disordered" evidence="1">
    <location>
        <begin position="1"/>
        <end position="20"/>
    </location>
</feature>
<protein>
    <recommendedName>
        <fullName evidence="4">DUF3741 domain-containing protein</fullName>
    </recommendedName>
</protein>
<accession>A0ABU6SN85</accession>
<sequence length="253" mass="28809">MASDKDEELKSNEHKNSNNNNEAAFCEAGVVAKLMGLEIPIEVKKEGSSVSSMEKPMHKSCSSSFHGVPTTFHLHENEDFIVLSFESNSKGRKNKNNNGCLGKNKVANECSSSEDSSPVSVFDFQRQLLQTDADSFGVDLNWRRNLSPQLENEQQHAPHSDSDILLLLEEEKLKANENNKHDMLKKTENQRHNDYDHIWSQICKLVEQDLFGLDQIKAARMRKCEIENICADFESQIFCYLLNELIDQLVISF</sequence>
<evidence type="ECO:0000313" key="3">
    <source>
        <dbReference type="Proteomes" id="UP001341840"/>
    </source>
</evidence>
<feature type="compositionally biased region" description="Basic and acidic residues" evidence="1">
    <location>
        <begin position="7"/>
        <end position="16"/>
    </location>
</feature>
<comment type="caution">
    <text evidence="2">The sequence shown here is derived from an EMBL/GenBank/DDBJ whole genome shotgun (WGS) entry which is preliminary data.</text>
</comment>
<dbReference type="Proteomes" id="UP001341840">
    <property type="component" value="Unassembled WGS sequence"/>
</dbReference>
<name>A0ABU6SN85_9FABA</name>
<dbReference type="PANTHER" id="PTHR35499">
    <property type="entry name" value="OS05G0128300 PROTEIN"/>
    <property type="match status" value="1"/>
</dbReference>
<proteinExistence type="predicted"/>
<dbReference type="EMBL" id="JASCZI010061050">
    <property type="protein sequence ID" value="MED6137403.1"/>
    <property type="molecule type" value="Genomic_DNA"/>
</dbReference>
<evidence type="ECO:0008006" key="4">
    <source>
        <dbReference type="Google" id="ProtNLM"/>
    </source>
</evidence>
<evidence type="ECO:0000313" key="2">
    <source>
        <dbReference type="EMBL" id="MED6137403.1"/>
    </source>
</evidence>